<organism evidence="2 3">
    <name type="scientific">Prauserella salsuginis</name>
    <dbReference type="NCBI Taxonomy" id="387889"/>
    <lineage>
        <taxon>Bacteria</taxon>
        <taxon>Bacillati</taxon>
        <taxon>Actinomycetota</taxon>
        <taxon>Actinomycetes</taxon>
        <taxon>Pseudonocardiales</taxon>
        <taxon>Pseudonocardiaceae</taxon>
        <taxon>Prauserella</taxon>
        <taxon>Prauserella salsuginis group</taxon>
    </lineage>
</organism>
<evidence type="ECO:0008006" key="4">
    <source>
        <dbReference type="Google" id="ProtNLM"/>
    </source>
</evidence>
<feature type="compositionally biased region" description="Basic and acidic residues" evidence="1">
    <location>
        <begin position="490"/>
        <end position="508"/>
    </location>
</feature>
<feature type="region of interest" description="Disordered" evidence="1">
    <location>
        <begin position="642"/>
        <end position="677"/>
    </location>
</feature>
<sequence length="677" mass="73862">MTTAERIEAAGRWLASAGGTAAPGELGAALGLNHARQAEAVRALRDAGLCEGPKGQLKLTPAGWARFGVTEPADHGTTLDEALDGWPHAHRAFGRLLVSNAVARRHLAAVRRRGWLGFMAIGETGSGKSSAVERSAELLGLDLARVRVFLPGKTAGELLGRREQTPNGWQFTPAPLTRGPLAFFDEYDKADDPTRRAALPYFQGEARVMAEDQVLDLAPVPVLAANPPARGDRYAVLRPEYRRRSVVLDTRYMRGRGEVFEELMSRPRGQVLDLDRLTPPASHLDENGRAVLKQVRQVLTEAGAEEFPGVEALELAALGRLPLLDTPDHTRAAFVTALDYLLVTETAPGMVIDGWQPDIAALRQAFGSDAGTMTAALDQARAEREQARGHARKARVRNDVEDLGLVRDRHALAERLRQAAESIDGRRVPATLRPEAAGVRAALRDVRTRVLDTRARTRLDDLATVAADPLTQAEAIVRQVQAEQQQALAERQHAEADRRQAKHAQADQRRLLRAQRAALAEQLETCLSEARELERLYVRTATREGESPFAVLRDYRVNGQHPLLRYVAPPQRPRPAGLVAAVRAGLAGPEYGYWEATTAAVRMPGTPYSCSLLAEWGPYSRAVLATVLHELHAREDQLRAALGRKRRSRPAVALTEPTPAPARLLPAAGPRRALSAG</sequence>
<evidence type="ECO:0000313" key="2">
    <source>
        <dbReference type="EMBL" id="MFD6796788.1"/>
    </source>
</evidence>
<dbReference type="Proteomes" id="UP001598673">
    <property type="component" value="Unassembled WGS sequence"/>
</dbReference>
<reference evidence="2 3" key="1">
    <citation type="submission" date="2024-09" db="EMBL/GenBank/DDBJ databases">
        <title>The Natural Products Discovery Center: Release of the First 8490 Sequenced Strains for Exploring Actinobacteria Biosynthetic Diversity.</title>
        <authorList>
            <person name="Kalkreuter E."/>
            <person name="Kautsar S.A."/>
            <person name="Yang D."/>
            <person name="Bader C.D."/>
            <person name="Teijaro C.N."/>
            <person name="Fluegel L."/>
            <person name="Davis C.M."/>
            <person name="Simpson J.R."/>
            <person name="Lauterbach L."/>
            <person name="Steele A.D."/>
            <person name="Gui C."/>
            <person name="Meng S."/>
            <person name="Li G."/>
            <person name="Viehrig K."/>
            <person name="Ye F."/>
            <person name="Su P."/>
            <person name="Kiefer A.F."/>
            <person name="Nichols A."/>
            <person name="Cepeda A.J."/>
            <person name="Yan W."/>
            <person name="Fan B."/>
            <person name="Jiang Y."/>
            <person name="Adhikari A."/>
            <person name="Zheng C.-J."/>
            <person name="Schuster L."/>
            <person name="Cowan T.M."/>
            <person name="Smanski M.J."/>
            <person name="Chevrette M.G."/>
            <person name="De Carvalho L.P.S."/>
            <person name="Shen B."/>
        </authorList>
    </citation>
    <scope>NUCLEOTIDE SEQUENCE [LARGE SCALE GENOMIC DNA]</scope>
    <source>
        <strain evidence="2 3">NPDC060353</strain>
    </source>
</reference>
<dbReference type="RefSeq" id="WP_377541221.1">
    <property type="nucleotide sequence ID" value="NZ_JBHXCV010000033.1"/>
</dbReference>
<accession>A0ABW6GC54</accession>
<evidence type="ECO:0000313" key="3">
    <source>
        <dbReference type="Proteomes" id="UP001598673"/>
    </source>
</evidence>
<feature type="compositionally biased region" description="Low complexity" evidence="1">
    <location>
        <begin position="661"/>
        <end position="677"/>
    </location>
</feature>
<gene>
    <name evidence="2" type="ORF">ACFWGY_25955</name>
</gene>
<dbReference type="EMBL" id="JBHXCV010000033">
    <property type="protein sequence ID" value="MFD6796788.1"/>
    <property type="molecule type" value="Genomic_DNA"/>
</dbReference>
<comment type="caution">
    <text evidence="2">The sequence shown here is derived from an EMBL/GenBank/DDBJ whole genome shotgun (WGS) entry which is preliminary data.</text>
</comment>
<dbReference type="SUPFAM" id="SSF52540">
    <property type="entry name" value="P-loop containing nucleoside triphosphate hydrolases"/>
    <property type="match status" value="1"/>
</dbReference>
<feature type="region of interest" description="Disordered" evidence="1">
    <location>
        <begin position="487"/>
        <end position="508"/>
    </location>
</feature>
<evidence type="ECO:0000256" key="1">
    <source>
        <dbReference type="SAM" id="MobiDB-lite"/>
    </source>
</evidence>
<dbReference type="Gene3D" id="3.40.50.300">
    <property type="entry name" value="P-loop containing nucleotide triphosphate hydrolases"/>
    <property type="match status" value="1"/>
</dbReference>
<keyword evidence="3" id="KW-1185">Reference proteome</keyword>
<protein>
    <recommendedName>
        <fullName evidence="4">AAA domain-containing protein</fullName>
    </recommendedName>
</protein>
<name>A0ABW6GC54_9PSEU</name>
<proteinExistence type="predicted"/>
<dbReference type="InterPro" id="IPR027417">
    <property type="entry name" value="P-loop_NTPase"/>
</dbReference>